<dbReference type="GO" id="GO:0005524">
    <property type="term" value="F:ATP binding"/>
    <property type="evidence" value="ECO:0007669"/>
    <property type="project" value="UniProtKB-UniRule"/>
</dbReference>
<keyword evidence="5" id="KW-0433">Leucine-rich repeat</keyword>
<dbReference type="SMART" id="SM00369">
    <property type="entry name" value="LRR_TYP"/>
    <property type="match status" value="9"/>
</dbReference>
<dbReference type="CDD" id="cd14066">
    <property type="entry name" value="STKc_IRAK"/>
    <property type="match status" value="1"/>
</dbReference>
<dbReference type="InterPro" id="IPR013210">
    <property type="entry name" value="LRR_N_plant-typ"/>
</dbReference>
<dbReference type="PANTHER" id="PTHR47986:SF34">
    <property type="entry name" value="RECEPTOR-LIKE KINASE TMK2"/>
    <property type="match status" value="1"/>
</dbReference>
<keyword evidence="15" id="KW-1015">Disulfide bond</keyword>
<dbReference type="Pfam" id="PF00560">
    <property type="entry name" value="LRR_1"/>
    <property type="match status" value="2"/>
</dbReference>
<dbReference type="SMART" id="SM00220">
    <property type="entry name" value="S_TKc"/>
    <property type="match status" value="1"/>
</dbReference>
<keyword evidence="11" id="KW-0418">Kinase</keyword>
<reference evidence="25" key="2">
    <citation type="submission" date="2019-01" db="UniProtKB">
        <authorList>
            <consortium name="EnsemblPlants"/>
        </authorList>
    </citation>
    <scope>IDENTIFICATION</scope>
    <source>
        <strain evidence="25">cv. Heinz 1706</strain>
    </source>
</reference>
<dbReference type="FunFam" id="3.30.200.20:FF:000226">
    <property type="entry name" value="receptor protein kinase TMK1"/>
    <property type="match status" value="1"/>
</dbReference>
<evidence type="ECO:0000256" key="9">
    <source>
        <dbReference type="ARBA" id="ARBA00022737"/>
    </source>
</evidence>
<evidence type="ECO:0000256" key="22">
    <source>
        <dbReference type="SAM" id="Phobius"/>
    </source>
</evidence>
<evidence type="ECO:0000256" key="7">
    <source>
        <dbReference type="ARBA" id="ARBA00022692"/>
    </source>
</evidence>
<evidence type="ECO:0000256" key="6">
    <source>
        <dbReference type="ARBA" id="ARBA00022679"/>
    </source>
</evidence>
<keyword evidence="6" id="KW-0808">Transferase</keyword>
<dbReference type="Gene3D" id="1.10.510.10">
    <property type="entry name" value="Transferase(Phosphotransferase) domain 1"/>
    <property type="match status" value="1"/>
</dbReference>
<proteinExistence type="inferred from homology"/>
<feature type="transmembrane region" description="Helical" evidence="22">
    <location>
        <begin position="925"/>
        <end position="949"/>
    </location>
</feature>
<keyword evidence="16" id="KW-0675">Receptor</keyword>
<dbReference type="PANTHER" id="PTHR47986">
    <property type="entry name" value="OSJNBA0070M12.3 PROTEIN"/>
    <property type="match status" value="1"/>
</dbReference>
<dbReference type="InterPro" id="IPR025875">
    <property type="entry name" value="Leu-rich_rpt_4"/>
</dbReference>
<dbReference type="InterPro" id="IPR017441">
    <property type="entry name" value="Protein_kinase_ATP_BS"/>
</dbReference>
<dbReference type="Pfam" id="PF00069">
    <property type="entry name" value="Pkinase"/>
    <property type="match status" value="1"/>
</dbReference>
<evidence type="ECO:0000256" key="17">
    <source>
        <dbReference type="ARBA" id="ARBA00023180"/>
    </source>
</evidence>
<evidence type="ECO:0000313" key="26">
    <source>
        <dbReference type="Proteomes" id="UP000004994"/>
    </source>
</evidence>
<evidence type="ECO:0000256" key="23">
    <source>
        <dbReference type="SAM" id="SignalP"/>
    </source>
</evidence>
<dbReference type="InterPro" id="IPR001611">
    <property type="entry name" value="Leu-rich_rpt"/>
</dbReference>
<dbReference type="InterPro" id="IPR052422">
    <property type="entry name" value="Auxin_Ser/Thr_Kinase"/>
</dbReference>
<dbReference type="FunFam" id="1.10.510.10:FF:000198">
    <property type="entry name" value="receptor protein kinase TMK1"/>
    <property type="match status" value="1"/>
</dbReference>
<comment type="catalytic activity">
    <reaction evidence="18">
        <text>L-threonyl-[protein] + ATP = O-phospho-L-threonyl-[protein] + ADP + H(+)</text>
        <dbReference type="Rhea" id="RHEA:46608"/>
        <dbReference type="Rhea" id="RHEA-COMP:11060"/>
        <dbReference type="Rhea" id="RHEA-COMP:11605"/>
        <dbReference type="ChEBI" id="CHEBI:15378"/>
        <dbReference type="ChEBI" id="CHEBI:30013"/>
        <dbReference type="ChEBI" id="CHEBI:30616"/>
        <dbReference type="ChEBI" id="CHEBI:61977"/>
        <dbReference type="ChEBI" id="CHEBI:456216"/>
        <dbReference type="EC" id="2.7.11.1"/>
    </reaction>
</comment>
<evidence type="ECO:0000256" key="21">
    <source>
        <dbReference type="SAM" id="MobiDB-lite"/>
    </source>
</evidence>
<evidence type="ECO:0000256" key="12">
    <source>
        <dbReference type="ARBA" id="ARBA00022840"/>
    </source>
</evidence>
<dbReference type="GO" id="GO:0016020">
    <property type="term" value="C:membrane"/>
    <property type="evidence" value="ECO:0007669"/>
    <property type="project" value="UniProtKB-SubCell"/>
</dbReference>
<evidence type="ECO:0000256" key="16">
    <source>
        <dbReference type="ARBA" id="ARBA00023170"/>
    </source>
</evidence>
<dbReference type="GO" id="GO:0007165">
    <property type="term" value="P:signal transduction"/>
    <property type="evidence" value="ECO:0000318"/>
    <property type="project" value="GO_Central"/>
</dbReference>
<evidence type="ECO:0000256" key="19">
    <source>
        <dbReference type="ARBA" id="ARBA00048679"/>
    </source>
</evidence>
<evidence type="ECO:0000313" key="25">
    <source>
        <dbReference type="EnsemblPlants" id="Solyc01g108840.3.1"/>
    </source>
</evidence>
<keyword evidence="13 22" id="KW-1133">Transmembrane helix</keyword>
<evidence type="ECO:0000256" key="10">
    <source>
        <dbReference type="ARBA" id="ARBA00022741"/>
    </source>
</evidence>
<feature type="binding site" evidence="20">
    <location>
        <position position="1056"/>
    </location>
    <ligand>
        <name>ATP</name>
        <dbReference type="ChEBI" id="CHEBI:30616"/>
    </ligand>
</feature>
<dbReference type="Gene3D" id="3.30.200.20">
    <property type="entry name" value="Phosphorylase Kinase, domain 1"/>
    <property type="match status" value="1"/>
</dbReference>
<dbReference type="InParanoid" id="A0A3Q7ESS4"/>
<dbReference type="GO" id="GO:0050832">
    <property type="term" value="P:defense response to fungus"/>
    <property type="evidence" value="ECO:0007669"/>
    <property type="project" value="UniProtKB-ARBA"/>
</dbReference>
<dbReference type="PROSITE" id="PS00107">
    <property type="entry name" value="PROTEIN_KINASE_ATP"/>
    <property type="match status" value="1"/>
</dbReference>
<feature type="region of interest" description="Disordered" evidence="21">
    <location>
        <begin position="891"/>
        <end position="920"/>
    </location>
</feature>
<keyword evidence="9" id="KW-0677">Repeat</keyword>
<comment type="catalytic activity">
    <reaction evidence="19">
        <text>L-seryl-[protein] + ATP = O-phospho-L-seryl-[protein] + ADP + H(+)</text>
        <dbReference type="Rhea" id="RHEA:17989"/>
        <dbReference type="Rhea" id="RHEA-COMP:9863"/>
        <dbReference type="Rhea" id="RHEA-COMP:11604"/>
        <dbReference type="ChEBI" id="CHEBI:15378"/>
        <dbReference type="ChEBI" id="CHEBI:29999"/>
        <dbReference type="ChEBI" id="CHEBI:30616"/>
        <dbReference type="ChEBI" id="CHEBI:83421"/>
        <dbReference type="ChEBI" id="CHEBI:456216"/>
        <dbReference type="EC" id="2.7.11.1"/>
    </reaction>
</comment>
<evidence type="ECO:0000256" key="5">
    <source>
        <dbReference type="ARBA" id="ARBA00022614"/>
    </source>
</evidence>
<evidence type="ECO:0000256" key="2">
    <source>
        <dbReference type="ARBA" id="ARBA00008684"/>
    </source>
</evidence>
<dbReference type="InterPro" id="IPR008271">
    <property type="entry name" value="Ser/Thr_kinase_AS"/>
</dbReference>
<keyword evidence="26" id="KW-1185">Reference proteome</keyword>
<reference evidence="25" key="1">
    <citation type="journal article" date="2012" name="Nature">
        <title>The tomato genome sequence provides insights into fleshy fruit evolution.</title>
        <authorList>
            <consortium name="Tomato Genome Consortium"/>
        </authorList>
    </citation>
    <scope>NUCLEOTIDE SEQUENCE [LARGE SCALE GENOMIC DNA]</scope>
    <source>
        <strain evidence="25">cv. Heinz 1706</strain>
    </source>
</reference>
<evidence type="ECO:0000256" key="20">
    <source>
        <dbReference type="PROSITE-ProRule" id="PRU10141"/>
    </source>
</evidence>
<dbReference type="InterPro" id="IPR003591">
    <property type="entry name" value="Leu-rich_rpt_typical-subtyp"/>
</dbReference>
<accession>A0A3Q7ESS4</accession>
<dbReference type="Gramene" id="Solyc01g108840.3.1">
    <property type="protein sequence ID" value="Solyc01g108840.3.1"/>
    <property type="gene ID" value="Solyc01g108840.3"/>
</dbReference>
<dbReference type="FunFam" id="3.80.10.10:FF:000190">
    <property type="entry name" value="Receptor-like kinase TMK4"/>
    <property type="match status" value="2"/>
</dbReference>
<name>A0A3Q7ESS4_SOLLC</name>
<comment type="similarity">
    <text evidence="2">Belongs to the protein kinase superfamily. Ser/Thr protein kinase family.</text>
</comment>
<dbReference type="InterPro" id="IPR000719">
    <property type="entry name" value="Prot_kinase_dom"/>
</dbReference>
<evidence type="ECO:0000256" key="13">
    <source>
        <dbReference type="ARBA" id="ARBA00022989"/>
    </source>
</evidence>
<dbReference type="Pfam" id="PF12799">
    <property type="entry name" value="LRR_4"/>
    <property type="match status" value="1"/>
</dbReference>
<keyword evidence="8 23" id="KW-0732">Signal</keyword>
<dbReference type="EnsemblPlants" id="Solyc01g108840.3.1">
    <property type="protein sequence ID" value="Solyc01g108840.3.1"/>
    <property type="gene ID" value="Solyc01g108840.3"/>
</dbReference>
<comment type="subcellular location">
    <subcellularLocation>
        <location evidence="1">Membrane</location>
        <topology evidence="1">Single-pass membrane protein</topology>
    </subcellularLocation>
</comment>
<dbReference type="SUPFAM" id="SSF56112">
    <property type="entry name" value="Protein kinase-like (PK-like)"/>
    <property type="match status" value="1"/>
</dbReference>
<evidence type="ECO:0000259" key="24">
    <source>
        <dbReference type="PROSITE" id="PS50011"/>
    </source>
</evidence>
<dbReference type="FunFam" id="3.80.10.10:FF:000129">
    <property type="entry name" value="Leucine-rich repeat receptor-like kinase"/>
    <property type="match status" value="2"/>
</dbReference>
<dbReference type="PaxDb" id="4081-Solyc01g108840.2.1"/>
<keyword evidence="14 22" id="KW-0472">Membrane</keyword>
<keyword evidence="7 22" id="KW-0812">Transmembrane</keyword>
<dbReference type="InterPro" id="IPR032675">
    <property type="entry name" value="LRR_dom_sf"/>
</dbReference>
<evidence type="ECO:0000256" key="11">
    <source>
        <dbReference type="ARBA" id="ARBA00022777"/>
    </source>
</evidence>
<evidence type="ECO:0000256" key="8">
    <source>
        <dbReference type="ARBA" id="ARBA00022729"/>
    </source>
</evidence>
<feature type="signal peptide" evidence="23">
    <location>
        <begin position="1"/>
        <end position="21"/>
    </location>
</feature>
<evidence type="ECO:0000256" key="18">
    <source>
        <dbReference type="ARBA" id="ARBA00047899"/>
    </source>
</evidence>
<dbReference type="STRING" id="4081.A0A3Q7ESS4"/>
<evidence type="ECO:0000256" key="3">
    <source>
        <dbReference type="ARBA" id="ARBA00012513"/>
    </source>
</evidence>
<keyword evidence="12 20" id="KW-0067">ATP-binding</keyword>
<dbReference type="OMA" id="WFSGNQF"/>
<evidence type="ECO:0000256" key="1">
    <source>
        <dbReference type="ARBA" id="ARBA00004167"/>
    </source>
</evidence>
<feature type="chain" id="PRO_5018790789" description="non-specific serine/threonine protein kinase" evidence="23">
    <location>
        <begin position="22"/>
        <end position="1380"/>
    </location>
</feature>
<dbReference type="Proteomes" id="UP000004994">
    <property type="component" value="Chromosome 1"/>
</dbReference>
<evidence type="ECO:0000256" key="14">
    <source>
        <dbReference type="ARBA" id="ARBA00023136"/>
    </source>
</evidence>
<dbReference type="PROSITE" id="PS50011">
    <property type="entry name" value="PROTEIN_KINASE_DOM"/>
    <property type="match status" value="1"/>
</dbReference>
<protein>
    <recommendedName>
        <fullName evidence="3">non-specific serine/threonine protein kinase</fullName>
        <ecNumber evidence="3">2.7.11.1</ecNumber>
    </recommendedName>
</protein>
<evidence type="ECO:0000256" key="15">
    <source>
        <dbReference type="ARBA" id="ARBA00023157"/>
    </source>
</evidence>
<feature type="domain" description="Protein kinase" evidence="24">
    <location>
        <begin position="1028"/>
        <end position="1307"/>
    </location>
</feature>
<dbReference type="Gene3D" id="3.80.10.10">
    <property type="entry name" value="Ribonuclease Inhibitor"/>
    <property type="match status" value="4"/>
</dbReference>
<sequence>MNLNTFVCFFLLFSNVVSVYSQGSAATDAAVMQEFKKQIINPNPLNWNDPDPCKWDKVQCSKDGRVIRIQVGDQGLKGTLPSNINTLTELQVFEVQRNTFTGPLPSFSGLNSLQTILLNGNGFTSIPNEFFQGMTNLQSVYLDSNPFSSWTVPESLKSATALQIFSAYSANITGKIPDLFGGNTFSSLTTLHLSFNNLEGPLPSSFSGSSIQSLWLNSIRGKLNGSIDVIQNMTRLTQLWFSGNQFTGPLPDFSGLTQLEDCNLRDNSFTGLVPDSLVNLPSLKVVNLTNNILQGPTPQFPSSVRVDMLDNTNSFCLSQPGPCDSRVSTLLDVLKDVRYPTKFAENWKGNDPCSRWLGITCDGENITVLNFQKSGLTGIISSNLSSITSIQRLILADNSLTGTIPNELTLLPKLTELDVSNNQLYGKIPQFKSSVVVKTEGNLKKPHLGFVCFLILLSFVVSVYSQGSAATDAAVMQELKKGISPPSSLKWDDPNPCKWGKVQCTKDGRVTRIQVGNQGLKGSLPPSMNNLTELQVFEVQNNALTGPIPSFAGMNSLQTILLDNNGFTSIPVDFFEGMTNLQTVNLDTNSFSPWSVPESLKDATSLQSFSANSANITGKVPDFFGGDTFVSLTDLHMAFNNFEGPLPSNFSGSSIQTLWLNGIHGKLNGSIDVVQNMTALTQLWFSGNQFTGPLPDFSGLTQLRECNLRDNSFTGPVPDSLVNLPSLKMVNLTNNFFQGPTPKFPSSVLVDMLDNTNSFCLSQPGPCNSQVNALLAVAKDVGYPTGFAENWKGNDPCSSWMGITCDGGNITVLNFQKMGLTGTISPNYSSITSLQKLILANNFLTGTIPNELVSLPNLKEFDISNNLIYGKIPPFKSNVLVKYDGNVNIGKDNPPPFAPSGSTPSSPDGGGQTHGNGNKKSSTGVVVGSVIGGVCGAVAIAGLFVFCLYRTKRMRSGRVQSPHTVVIHPHHSGSDQDAVKITVAGSSVNGGTTETHSCGSSAPGDLHIVEAGNMVISIQVLRNVTNNFSEENILGRGGFGTVYKGELHDGTKIAVKRMESGVMSEKGLDEFTSEIAVLTKVRHRHLVALLGYCLDGNERLLVYEYMPQGTVSRYLFNWKEEGIKPLEWTRRLIIALDVARGVEYLHGLAQQSFIHRDLKPSNILLGDDMRAKVADFGLVRLAPEGKTSLVTRLAGTFGYLAPEYAVTGRVTTKIDVFSFGVILMELITGRRALDESQPEESMHLVPWFRRMHINKETFRKAIDHTIDLDEDTLASVSKVAELAGHCCAREPHQRPDMGHAVNVLSSLAELWKPAEVDEDEIYGIDYDMTLPQAVKKWQALEGMSGIDGSSSYIGSSENTQTSIPTRPSGFADSFTSVDGR</sequence>
<dbReference type="GO" id="GO:0004675">
    <property type="term" value="F:transmembrane receptor protein serine/threonine kinase activity"/>
    <property type="evidence" value="ECO:0000318"/>
    <property type="project" value="GO_Central"/>
</dbReference>
<keyword evidence="4" id="KW-0723">Serine/threonine-protein kinase</keyword>
<keyword evidence="10 20" id="KW-0547">Nucleotide-binding</keyword>
<dbReference type="PROSITE" id="PS00108">
    <property type="entry name" value="PROTEIN_KINASE_ST"/>
    <property type="match status" value="1"/>
</dbReference>
<dbReference type="InterPro" id="IPR011009">
    <property type="entry name" value="Kinase-like_dom_sf"/>
</dbReference>
<dbReference type="Pfam" id="PF08263">
    <property type="entry name" value="LRRNT_2"/>
    <property type="match status" value="4"/>
</dbReference>
<evidence type="ECO:0000256" key="4">
    <source>
        <dbReference type="ARBA" id="ARBA00022527"/>
    </source>
</evidence>
<feature type="region of interest" description="Disordered" evidence="21">
    <location>
        <begin position="1351"/>
        <end position="1380"/>
    </location>
</feature>
<dbReference type="SUPFAM" id="SSF52058">
    <property type="entry name" value="L domain-like"/>
    <property type="match status" value="3"/>
</dbReference>
<organism evidence="25">
    <name type="scientific">Solanum lycopersicum</name>
    <name type="common">Tomato</name>
    <name type="synonym">Lycopersicon esculentum</name>
    <dbReference type="NCBI Taxonomy" id="4081"/>
    <lineage>
        <taxon>Eukaryota</taxon>
        <taxon>Viridiplantae</taxon>
        <taxon>Streptophyta</taxon>
        <taxon>Embryophyta</taxon>
        <taxon>Tracheophyta</taxon>
        <taxon>Spermatophyta</taxon>
        <taxon>Magnoliopsida</taxon>
        <taxon>eudicotyledons</taxon>
        <taxon>Gunneridae</taxon>
        <taxon>Pentapetalae</taxon>
        <taxon>asterids</taxon>
        <taxon>lamiids</taxon>
        <taxon>Solanales</taxon>
        <taxon>Solanaceae</taxon>
        <taxon>Solanoideae</taxon>
        <taxon>Solaneae</taxon>
        <taxon>Solanum</taxon>
        <taxon>Solanum subgen. Lycopersicon</taxon>
    </lineage>
</organism>
<keyword evidence="17" id="KW-0325">Glycoprotein</keyword>
<dbReference type="EC" id="2.7.11.1" evidence="3"/>